<dbReference type="InterPro" id="IPR013757">
    <property type="entry name" value="Topo_IIA_A_a_sf"/>
</dbReference>
<sequence>MTDEHEDAGGIVPRNISTEMREAYLDYAMSVITARALPDVRDGLKPVHRRILYTMHRLGLTPSSRFRKSALVVGDVLGKYHPHGDASVYDAMVKMAQEFSMRYPLVLGQGNFGSIDGDSAAAMRYTEAKMSPMALELLRDLEKDTIEWRPNYDGSLKEPSVLPATVPNILLNGTLGIAVGMATNIPPHNLGELAQALSHLIENPSATVEELMQFVQGPDYPTGAIAFNKKDLLHAYTTGKGGVVTRGNAEIVEGKKGDFQIIVDSLPYRVNKADLIVHIADLVKDKKIEGIRGLRDESTRDIRIVVELKQGAQPQKVLNFLYKHTALEDTFHFNMVMLVNGVPQTLSLKGILQEFLKHRREVVRRRSEFDLREAQAREHILLGLNKALDHIDEVIKTIKASKDVAEAHANLKTKFKFSDLQASAILEMRLSRLANLERKKIEDELKAVQATIEELQTLLKSEKKMLGVIKGEIEEAAKKHSGERRTKIVKGAAGVISEEDMVADAEQVLVITQGGYVKRTDPSEFRKQKRGGVGVIDLDTKEEDFVTTFLTTSTHSDLLFFTERGRAFQIKMYDLPEGKRSTKGKAIVNFLPLTDAEKVSSVLPIRKGQKKGEQGLVMVTKQGTIKKTDATAFHDVRRSGLIAIKLQKGDELIAALLVDKGDELFLATQKGQSIRFKESDVRAMGRTAGGVRGMKLSAGDVIVGADVIPKGREGKDLEVLVVSRNGYGKTTETEEYKTQKRGGSGIKTMNVTAKTGPVIAARVISKDEGVGEDEIVVISKKGQVIRTELVQIPSLSRSTQGVRIMKLRDKDAIASFVCL</sequence>
<dbReference type="FunFam" id="2.120.10.90:FF:000005">
    <property type="entry name" value="DNA topoisomerase 4 subunit A"/>
    <property type="match status" value="1"/>
</dbReference>
<dbReference type="HAMAP" id="MF_01897">
    <property type="entry name" value="GyrA"/>
    <property type="match status" value="1"/>
</dbReference>
<dbReference type="Pfam" id="PF03989">
    <property type="entry name" value="DNA_gyraseA_C"/>
    <property type="match status" value="6"/>
</dbReference>
<dbReference type="AlphaFoldDB" id="A0A1F4XGG4"/>
<evidence type="ECO:0000256" key="6">
    <source>
        <dbReference type="ARBA" id="ARBA00023125"/>
    </source>
</evidence>
<dbReference type="PANTHER" id="PTHR43493:SF5">
    <property type="entry name" value="DNA GYRASE SUBUNIT A, CHLOROPLASTIC_MITOCHONDRIAL"/>
    <property type="match status" value="1"/>
</dbReference>
<dbReference type="GO" id="GO:0005694">
    <property type="term" value="C:chromosome"/>
    <property type="evidence" value="ECO:0007669"/>
    <property type="project" value="InterPro"/>
</dbReference>
<comment type="function">
    <text evidence="9">A type II topoisomerase that negatively supercoils closed circular double-stranded (ds) DNA in an ATP-dependent manner to modulate DNA topology and maintain chromosomes in an underwound state. Negative supercoiling favors strand separation, and DNA replication, transcription, recombination and repair, all of which involve strand separation. Also able to catalyze the interconversion of other topological isomers of dsDNA rings, including catenanes and knotted rings. Type II topoisomerases break and join 2 DNA strands simultaneously in an ATP-dependent manner.</text>
</comment>
<evidence type="ECO:0000256" key="11">
    <source>
        <dbReference type="SAM" id="Coils"/>
    </source>
</evidence>
<evidence type="ECO:0000256" key="7">
    <source>
        <dbReference type="ARBA" id="ARBA00023235"/>
    </source>
</evidence>
<keyword evidence="4 9" id="KW-0067">ATP-binding</keyword>
<dbReference type="PANTHER" id="PTHR43493">
    <property type="entry name" value="DNA GYRASE/TOPOISOMERASE SUBUNIT A"/>
    <property type="match status" value="1"/>
</dbReference>
<dbReference type="InterPro" id="IPR005743">
    <property type="entry name" value="GyrA"/>
</dbReference>
<dbReference type="InterPro" id="IPR002205">
    <property type="entry name" value="Topo_IIA_dom_A"/>
</dbReference>
<name>A0A1F4XGG4_9BACT</name>
<dbReference type="SUPFAM" id="SSF101904">
    <property type="entry name" value="GyrA/ParC C-terminal domain-like"/>
    <property type="match status" value="1"/>
</dbReference>
<dbReference type="NCBIfam" id="NF004043">
    <property type="entry name" value="PRK05560.1"/>
    <property type="match status" value="1"/>
</dbReference>
<keyword evidence="5 9" id="KW-0799">Topoisomerase</keyword>
<dbReference type="GO" id="GO:0006265">
    <property type="term" value="P:DNA topological change"/>
    <property type="evidence" value="ECO:0007669"/>
    <property type="project" value="UniProtKB-UniRule"/>
</dbReference>
<comment type="catalytic activity">
    <reaction evidence="1 9 10">
        <text>ATP-dependent breakage, passage and rejoining of double-stranded DNA.</text>
        <dbReference type="EC" id="5.6.2.2"/>
    </reaction>
</comment>
<keyword evidence="6 9" id="KW-0238">DNA-binding</keyword>
<dbReference type="Gene3D" id="3.30.1360.40">
    <property type="match status" value="1"/>
</dbReference>
<evidence type="ECO:0000256" key="3">
    <source>
        <dbReference type="ARBA" id="ARBA00022741"/>
    </source>
</evidence>
<comment type="subcellular location">
    <subcellularLocation>
        <location evidence="9">Cytoplasm</location>
    </subcellularLocation>
</comment>
<evidence type="ECO:0000256" key="10">
    <source>
        <dbReference type="PROSITE-ProRule" id="PRU01384"/>
    </source>
</evidence>
<evidence type="ECO:0000313" key="14">
    <source>
        <dbReference type="Proteomes" id="UP000176185"/>
    </source>
</evidence>
<keyword evidence="7 9" id="KW-0413">Isomerase</keyword>
<dbReference type="SMART" id="SM00434">
    <property type="entry name" value="TOP4c"/>
    <property type="match status" value="1"/>
</dbReference>
<keyword evidence="3 9" id="KW-0547">Nucleotide-binding</keyword>
<gene>
    <name evidence="9" type="primary">gyrA</name>
    <name evidence="13" type="ORF">A2943_02790</name>
</gene>
<evidence type="ECO:0000256" key="4">
    <source>
        <dbReference type="ARBA" id="ARBA00022840"/>
    </source>
</evidence>
<dbReference type="Proteomes" id="UP000176185">
    <property type="component" value="Unassembled WGS sequence"/>
</dbReference>
<comment type="similarity">
    <text evidence="2 9">Belongs to the type II topoisomerase GyrA/ParC subunit family.</text>
</comment>
<dbReference type="Gene3D" id="2.120.10.90">
    <property type="entry name" value="DNA gyrase/topoisomerase IV, subunit A, C-terminal"/>
    <property type="match status" value="1"/>
</dbReference>
<accession>A0A1F4XGG4</accession>
<dbReference type="GO" id="GO:0009330">
    <property type="term" value="C:DNA topoisomerase type II (double strand cut, ATP-hydrolyzing) complex"/>
    <property type="evidence" value="ECO:0007669"/>
    <property type="project" value="TreeGrafter"/>
</dbReference>
<comment type="subunit">
    <text evidence="8">Heterotetramer composed of ParC and ParE.</text>
</comment>
<dbReference type="CDD" id="cd00187">
    <property type="entry name" value="TOP4c"/>
    <property type="match status" value="1"/>
</dbReference>
<dbReference type="FunFam" id="3.90.199.10:FF:000001">
    <property type="entry name" value="DNA gyrase subunit A"/>
    <property type="match status" value="1"/>
</dbReference>
<evidence type="ECO:0000256" key="9">
    <source>
        <dbReference type="HAMAP-Rule" id="MF_01897"/>
    </source>
</evidence>
<dbReference type="GO" id="GO:0005737">
    <property type="term" value="C:cytoplasm"/>
    <property type="evidence" value="ECO:0007669"/>
    <property type="project" value="UniProtKB-SubCell"/>
</dbReference>
<keyword evidence="11" id="KW-0175">Coiled coil</keyword>
<evidence type="ECO:0000256" key="1">
    <source>
        <dbReference type="ARBA" id="ARBA00000185"/>
    </source>
</evidence>
<feature type="domain" description="Topo IIA-type catalytic" evidence="12">
    <location>
        <begin position="37"/>
        <end position="501"/>
    </location>
</feature>
<reference evidence="13 14" key="1">
    <citation type="journal article" date="2016" name="Nat. Commun.">
        <title>Thousands of microbial genomes shed light on interconnected biogeochemical processes in an aquifer system.</title>
        <authorList>
            <person name="Anantharaman K."/>
            <person name="Brown C.T."/>
            <person name="Hug L.A."/>
            <person name="Sharon I."/>
            <person name="Castelle C.J."/>
            <person name="Probst A.J."/>
            <person name="Thomas B.C."/>
            <person name="Singh A."/>
            <person name="Wilkins M.J."/>
            <person name="Karaoz U."/>
            <person name="Brodie E.L."/>
            <person name="Williams K.H."/>
            <person name="Hubbard S.S."/>
            <person name="Banfield J.F."/>
        </authorList>
    </citation>
    <scope>NUCLEOTIDE SEQUENCE [LARGE SCALE GENOMIC DNA]</scope>
</reference>
<dbReference type="SUPFAM" id="SSF56719">
    <property type="entry name" value="Type II DNA topoisomerase"/>
    <property type="match status" value="1"/>
</dbReference>
<dbReference type="InterPro" id="IPR035516">
    <property type="entry name" value="Gyrase/topoIV_suA_C"/>
</dbReference>
<dbReference type="InterPro" id="IPR006691">
    <property type="entry name" value="GyrA/parC_rep"/>
</dbReference>
<evidence type="ECO:0000313" key="13">
    <source>
        <dbReference type="EMBL" id="OGC80781.1"/>
    </source>
</evidence>
<dbReference type="GO" id="GO:0005524">
    <property type="term" value="F:ATP binding"/>
    <property type="evidence" value="ECO:0007669"/>
    <property type="project" value="UniProtKB-UniRule"/>
</dbReference>
<dbReference type="GO" id="GO:0006261">
    <property type="term" value="P:DNA-templated DNA replication"/>
    <property type="evidence" value="ECO:0007669"/>
    <property type="project" value="UniProtKB-UniRule"/>
</dbReference>
<evidence type="ECO:0000256" key="2">
    <source>
        <dbReference type="ARBA" id="ARBA00008263"/>
    </source>
</evidence>
<dbReference type="EMBL" id="MEWX01000014">
    <property type="protein sequence ID" value="OGC80781.1"/>
    <property type="molecule type" value="Genomic_DNA"/>
</dbReference>
<comment type="subunit">
    <text evidence="9">Heterotetramer, composed of two GyrA and two GyrB chains. In the heterotetramer, GyrA contains the active site tyrosine that forms a transient covalent intermediate with DNA, while GyrB binds cofactors and catalyzes ATP hydrolysis.</text>
</comment>
<dbReference type="InterPro" id="IPR013760">
    <property type="entry name" value="Topo_IIA-like_dom_sf"/>
</dbReference>
<dbReference type="PROSITE" id="PS52040">
    <property type="entry name" value="TOPO_IIA"/>
    <property type="match status" value="1"/>
</dbReference>
<evidence type="ECO:0000256" key="8">
    <source>
        <dbReference type="ARBA" id="ARBA00063644"/>
    </source>
</evidence>
<comment type="miscellaneous">
    <text evidence="9">Few gyrases are as efficient as E.coli at forming negative supercoils. Not all organisms have 2 type II topoisomerases; in organisms with a single type II topoisomerase this enzyme also has to decatenate newly replicated chromosomes.</text>
</comment>
<dbReference type="Gene3D" id="3.90.199.10">
    <property type="entry name" value="Topoisomerase II, domain 5"/>
    <property type="match status" value="1"/>
</dbReference>
<feature type="coiled-coil region" evidence="11">
    <location>
        <begin position="433"/>
        <end position="465"/>
    </location>
</feature>
<dbReference type="InterPro" id="IPR050220">
    <property type="entry name" value="Type_II_DNA_Topoisomerases"/>
</dbReference>
<feature type="active site" description="O-(5'-phospho-DNA)-tyrosine intermediate" evidence="9 10">
    <location>
        <position position="125"/>
    </location>
</feature>
<comment type="caution">
    <text evidence="13">The sequence shown here is derived from an EMBL/GenBank/DDBJ whole genome shotgun (WGS) entry which is preliminary data.</text>
</comment>
<dbReference type="GO" id="GO:0034335">
    <property type="term" value="F:DNA negative supercoiling activity"/>
    <property type="evidence" value="ECO:0007669"/>
    <property type="project" value="UniProtKB-ARBA"/>
</dbReference>
<dbReference type="InterPro" id="IPR013758">
    <property type="entry name" value="Topo_IIA_A/C_ab"/>
</dbReference>
<dbReference type="NCBIfam" id="NF004044">
    <property type="entry name" value="PRK05561.1"/>
    <property type="match status" value="1"/>
</dbReference>
<dbReference type="NCBIfam" id="TIGR01063">
    <property type="entry name" value="gyrA"/>
    <property type="match status" value="1"/>
</dbReference>
<proteinExistence type="inferred from homology"/>
<organism evidence="13 14">
    <name type="scientific">Candidatus Adlerbacteria bacterium RIFCSPLOWO2_01_FULL_51_16</name>
    <dbReference type="NCBI Taxonomy" id="1797243"/>
    <lineage>
        <taxon>Bacteria</taxon>
        <taxon>Candidatus Adleribacteriota</taxon>
    </lineage>
</organism>
<dbReference type="FunFam" id="3.30.1360.40:FF:000002">
    <property type="entry name" value="DNA gyrase subunit A"/>
    <property type="match status" value="1"/>
</dbReference>
<evidence type="ECO:0000259" key="12">
    <source>
        <dbReference type="PROSITE" id="PS52040"/>
    </source>
</evidence>
<dbReference type="Gene3D" id="1.10.268.10">
    <property type="entry name" value="Topoisomerase, domain 3"/>
    <property type="match status" value="1"/>
</dbReference>
<protein>
    <recommendedName>
        <fullName evidence="9">DNA gyrase subunit A</fullName>
        <ecNumber evidence="9">5.6.2.2</ecNumber>
    </recommendedName>
</protein>
<dbReference type="FunFam" id="1.10.268.10:FF:000001">
    <property type="entry name" value="DNA gyrase subunit A"/>
    <property type="match status" value="1"/>
</dbReference>
<feature type="short sequence motif" description="GyrA-box" evidence="9">
    <location>
        <begin position="528"/>
        <end position="534"/>
    </location>
</feature>
<dbReference type="Pfam" id="PF00521">
    <property type="entry name" value="DNA_topoisoIV"/>
    <property type="match status" value="1"/>
</dbReference>
<dbReference type="GO" id="GO:0003677">
    <property type="term" value="F:DNA binding"/>
    <property type="evidence" value="ECO:0007669"/>
    <property type="project" value="UniProtKB-UniRule"/>
</dbReference>
<keyword evidence="9" id="KW-0963">Cytoplasm</keyword>
<dbReference type="EC" id="5.6.2.2" evidence="9"/>
<evidence type="ECO:0000256" key="5">
    <source>
        <dbReference type="ARBA" id="ARBA00023029"/>
    </source>
</evidence>
<dbReference type="STRING" id="1797243.A2943_02790"/>